<sequence length="496" mass="57594">MNEATALWAGLALCLGLVTYLSLSQRQRELIARRFSIRGRRASAANTPPRSLSPEKKVPTNAAPRSNEYASIFPPSPRDTLEQIAPTLTPSQREQLGDLDFDDKTFQHNIIGWEEDFRTCDESKYIASGFSVKEVRALGDFPDYSLLSGVPKPEPYTEFDINKAIPRPYRPFRWGYHQTMSLTKLEPDWWIELENTYKDRIAQRKALYAKHGESVLAWLPGSELACKELMEMVLQYVTLRYPHYFTLDQDKKIFENKILGTMQDVSKKHPILVLLDNIPEDFGIMLRNPDTGYYHLRAGIICSALGWNVGTKLGLQLHQIHAPIPDYKEKMQFSMDRFFTKMPANKPIQRGSWGLEVDQPLYMPPGDPHEKYRDFQSPDLTVDRCHLRVDWQTLRRLPLSASIVFNFKAVFTPVKDFRDEPYVPSLILKVLREGKENLMKYKNTWHTEHVVIPALDAYEKEQIEQGIIEKGWEPKTLEESPWYPGWQEKWRARQGF</sequence>
<proteinExistence type="predicted"/>
<dbReference type="OrthoDB" id="5043642at2759"/>
<protein>
    <recommendedName>
        <fullName evidence="4">Alpha-1,2-mannosyltransferase</fullName>
    </recommendedName>
</protein>
<dbReference type="EMBL" id="KB822719">
    <property type="protein sequence ID" value="ETN41861.1"/>
    <property type="molecule type" value="Genomic_DNA"/>
</dbReference>
<dbReference type="Pfam" id="PF11927">
    <property type="entry name" value="HODM_asu-like"/>
    <property type="match status" value="1"/>
</dbReference>
<dbReference type="Proteomes" id="UP000030752">
    <property type="component" value="Unassembled WGS sequence"/>
</dbReference>
<dbReference type="HOGENOM" id="CLU_025462_3_0_1"/>
<name>W2RZF0_CYPE1</name>
<dbReference type="VEuPathDB" id="FungiDB:HMPREF1541_03800"/>
<keyword evidence="3" id="KW-1185">Reference proteome</keyword>
<dbReference type="STRING" id="1220924.W2RZF0"/>
<evidence type="ECO:0000313" key="2">
    <source>
        <dbReference type="EMBL" id="ETN41861.1"/>
    </source>
</evidence>
<dbReference type="InParanoid" id="W2RZF0"/>
<gene>
    <name evidence="2" type="ORF">HMPREF1541_03800</name>
</gene>
<organism evidence="2 3">
    <name type="scientific">Cyphellophora europaea (strain CBS 101466)</name>
    <name type="common">Phialophora europaea</name>
    <dbReference type="NCBI Taxonomy" id="1220924"/>
    <lineage>
        <taxon>Eukaryota</taxon>
        <taxon>Fungi</taxon>
        <taxon>Dikarya</taxon>
        <taxon>Ascomycota</taxon>
        <taxon>Pezizomycotina</taxon>
        <taxon>Eurotiomycetes</taxon>
        <taxon>Chaetothyriomycetidae</taxon>
        <taxon>Chaetothyriales</taxon>
        <taxon>Cyphellophoraceae</taxon>
        <taxon>Cyphellophora</taxon>
    </lineage>
</organism>
<accession>W2RZF0</accession>
<reference evidence="2 3" key="1">
    <citation type="submission" date="2013-03" db="EMBL/GenBank/DDBJ databases">
        <title>The Genome Sequence of Phialophora europaea CBS 101466.</title>
        <authorList>
            <consortium name="The Broad Institute Genomics Platform"/>
            <person name="Cuomo C."/>
            <person name="de Hoog S."/>
            <person name="Gorbushina A."/>
            <person name="Walker B."/>
            <person name="Young S.K."/>
            <person name="Zeng Q."/>
            <person name="Gargeya S."/>
            <person name="Fitzgerald M."/>
            <person name="Haas B."/>
            <person name="Abouelleil A."/>
            <person name="Allen A.W."/>
            <person name="Alvarado L."/>
            <person name="Arachchi H.M."/>
            <person name="Berlin A.M."/>
            <person name="Chapman S.B."/>
            <person name="Gainer-Dewar J."/>
            <person name="Goldberg J."/>
            <person name="Griggs A."/>
            <person name="Gujja S."/>
            <person name="Hansen M."/>
            <person name="Howarth C."/>
            <person name="Imamovic A."/>
            <person name="Ireland A."/>
            <person name="Larimer J."/>
            <person name="McCowan C."/>
            <person name="Murphy C."/>
            <person name="Pearson M."/>
            <person name="Poon T.W."/>
            <person name="Priest M."/>
            <person name="Roberts A."/>
            <person name="Saif S."/>
            <person name="Shea T."/>
            <person name="Sisk P."/>
            <person name="Sykes S."/>
            <person name="Wortman J."/>
            <person name="Nusbaum C."/>
            <person name="Birren B."/>
        </authorList>
    </citation>
    <scope>NUCLEOTIDE SEQUENCE [LARGE SCALE GENOMIC DNA]</scope>
    <source>
        <strain evidence="2 3">CBS 101466</strain>
    </source>
</reference>
<dbReference type="eggNOG" id="ENOG502QW40">
    <property type="taxonomic scope" value="Eukaryota"/>
</dbReference>
<dbReference type="InterPro" id="IPR021848">
    <property type="entry name" value="HODM_asu-like"/>
</dbReference>
<evidence type="ECO:0008006" key="4">
    <source>
        <dbReference type="Google" id="ProtNLM"/>
    </source>
</evidence>
<dbReference type="AlphaFoldDB" id="W2RZF0"/>
<dbReference type="RefSeq" id="XP_008716370.1">
    <property type="nucleotide sequence ID" value="XM_008718148.1"/>
</dbReference>
<evidence type="ECO:0000313" key="3">
    <source>
        <dbReference type="Proteomes" id="UP000030752"/>
    </source>
</evidence>
<feature type="region of interest" description="Disordered" evidence="1">
    <location>
        <begin position="42"/>
        <end position="76"/>
    </location>
</feature>
<dbReference type="GeneID" id="19971139"/>
<evidence type="ECO:0000256" key="1">
    <source>
        <dbReference type="SAM" id="MobiDB-lite"/>
    </source>
</evidence>